<protein>
    <submittedName>
        <fullName evidence="3">DUF1176 domain-containing protein</fullName>
    </submittedName>
</protein>
<evidence type="ECO:0000313" key="5">
    <source>
        <dbReference type="Proteomes" id="UP000675747"/>
    </source>
</evidence>
<sequence length="349" mass="35801">MPVASRAAALLLACAAAAPAAAAEPVYRSFGDWVVGCDNTRRCELLNLGSDTAWGLDLTLALDAGPDAAPELALATEDVLEGRLWLDGVLLPQDTIAPGPAAVLRGDAALHLVDAIRDGSRLATGPGPEAPAASLAGLSAALLLVDEVQGRLGTRTALLRRGTAPAAQVPAAPPLPPAPRAAAAAPPLDESEAGGLVAAVREASATDLEAEGCFVDAGEAWDQAVALDADGVLVLLECWRGAYQGSSVIYRVPRAAPDAARRVVLELPLPATTADRRVDAFTSAGYDPATATLSHVARGRGLADCGIAAHWIFDGDAFRLASLAYLDRCGRVEPGAWPVLWRTQAPGAE</sequence>
<dbReference type="Pfam" id="PF06674">
    <property type="entry name" value="DUF1176"/>
    <property type="match status" value="1"/>
</dbReference>
<keyword evidence="5" id="KW-1185">Reference proteome</keyword>
<dbReference type="Proteomes" id="UP000675747">
    <property type="component" value="Unassembled WGS sequence"/>
</dbReference>
<dbReference type="InterPro" id="IPR009560">
    <property type="entry name" value="DUF1176"/>
</dbReference>
<gene>
    <name evidence="4" type="ORF">KB893_003670</name>
    <name evidence="3" type="ORF">KB893_08145</name>
</gene>
<dbReference type="RefSeq" id="WP_211926423.1">
    <property type="nucleotide sequence ID" value="NZ_JAGQFT020000002.1"/>
</dbReference>
<reference evidence="3" key="2">
    <citation type="submission" date="2021-04" db="EMBL/GenBank/DDBJ databases">
        <authorList>
            <person name="Karlyshev A.V."/>
        </authorList>
    </citation>
    <scope>NUCLEOTIDE SEQUENCE</scope>
    <source>
        <strain evidence="3">LMG 29479</strain>
    </source>
</reference>
<feature type="region of interest" description="Disordered" evidence="1">
    <location>
        <begin position="165"/>
        <end position="187"/>
    </location>
</feature>
<comment type="caution">
    <text evidence="3">The sequence shown here is derived from an EMBL/GenBank/DDBJ whole genome shotgun (WGS) entry which is preliminary data.</text>
</comment>
<feature type="chain" id="PRO_5042774263" evidence="2">
    <location>
        <begin position="23"/>
        <end position="349"/>
    </location>
</feature>
<dbReference type="EMBL" id="JAGQFT020000002">
    <property type="protein sequence ID" value="MBS7456234.1"/>
    <property type="molecule type" value="Genomic_DNA"/>
</dbReference>
<proteinExistence type="predicted"/>
<organism evidence="3">
    <name type="scientific">Coralloluteibacterium stylophorae</name>
    <dbReference type="NCBI Taxonomy" id="1776034"/>
    <lineage>
        <taxon>Bacteria</taxon>
        <taxon>Pseudomonadati</taxon>
        <taxon>Pseudomonadota</taxon>
        <taxon>Gammaproteobacteria</taxon>
        <taxon>Lysobacterales</taxon>
        <taxon>Lysobacteraceae</taxon>
        <taxon>Coralloluteibacterium</taxon>
    </lineage>
</organism>
<keyword evidence="2" id="KW-0732">Signal</keyword>
<evidence type="ECO:0000313" key="4">
    <source>
        <dbReference type="EMBL" id="MBS7456234.1"/>
    </source>
</evidence>
<accession>A0A8J7VV43</accession>
<dbReference type="EMBL" id="JAGQFT010000054">
    <property type="protein sequence ID" value="MBR0562483.1"/>
    <property type="molecule type" value="Genomic_DNA"/>
</dbReference>
<name>A0A8J7VV43_9GAMM</name>
<evidence type="ECO:0000256" key="2">
    <source>
        <dbReference type="SAM" id="SignalP"/>
    </source>
</evidence>
<dbReference type="AlphaFoldDB" id="A0A8J7VV43"/>
<evidence type="ECO:0000256" key="1">
    <source>
        <dbReference type="SAM" id="MobiDB-lite"/>
    </source>
</evidence>
<reference evidence="4 5" key="1">
    <citation type="journal article" date="2021" name="Microbiol. Resour. Announc.">
        <title>Draft Genome Sequence of Coralloluteibacterium stylophorae LMG 29479T.</title>
        <authorList>
            <person name="Karlyshev A.V."/>
            <person name="Kudryashova E.B."/>
            <person name="Ariskina E.V."/>
            <person name="Conroy A.P."/>
            <person name="Abidueva E.Y."/>
        </authorList>
    </citation>
    <scope>NUCLEOTIDE SEQUENCE [LARGE SCALE GENOMIC DNA]</scope>
    <source>
        <strain evidence="4 5">LMG 29479</strain>
    </source>
</reference>
<feature type="signal peptide" evidence="2">
    <location>
        <begin position="1"/>
        <end position="22"/>
    </location>
</feature>
<evidence type="ECO:0000313" key="3">
    <source>
        <dbReference type="EMBL" id="MBR0562483.1"/>
    </source>
</evidence>